<name>A0A7K0FQU9_9SPHI</name>
<evidence type="ECO:0000256" key="1">
    <source>
        <dbReference type="SAM" id="SignalP"/>
    </source>
</evidence>
<proteinExistence type="predicted"/>
<accession>A0A7K0FQU9</accession>
<gene>
    <name evidence="2" type="ORF">GJJ64_10740</name>
</gene>
<feature type="signal peptide" evidence="1">
    <location>
        <begin position="1"/>
        <end position="20"/>
    </location>
</feature>
<keyword evidence="1" id="KW-0732">Signal</keyword>
<sequence length="431" mass="45871">MKKTLLISALVFYFGIKANAQTTLFSQDFSAGGVVADYVDGSASDKFTAIVSGNTTTSTPSITNNALRVVKTTAGSASNNPFYAIRTSGFGSANIDLVQCKFNYTVSNASLFQTSPNVNFLIGSTITGDAVVGTNFHSRIAITHSSTTVNSWFVSGNGATTPVGTLYSGTQTITLVANNSGASKSYIAPDGSTVATVGDDRFDIWVGNNLEVNEGTASATTSTLSSFKFTIPGQTLAGTFDFDNISITSLPLTLPISLTSFTGKAVDQNVLLNWETASEQDNDYFEVLRSADGKKFTVIAKVDGAGNSTSVKNYSLVDENPFAGTNYYKLIQHDFDGKTSESDVISVNSKIAASQLSIYANPSDVKITLSSANNTKGKLQLFDISGRKLSETLVEVNKGYNTFSLPATLQNGIHVLRYTTESEIINQKFLK</sequence>
<dbReference type="RefSeq" id="WP_154287772.1">
    <property type="nucleotide sequence ID" value="NZ_WKJI01000002.1"/>
</dbReference>
<dbReference type="InterPro" id="IPR026444">
    <property type="entry name" value="Secre_tail"/>
</dbReference>
<evidence type="ECO:0000313" key="2">
    <source>
        <dbReference type="EMBL" id="MRX47670.1"/>
    </source>
</evidence>
<feature type="chain" id="PRO_5029489791" evidence="1">
    <location>
        <begin position="21"/>
        <end position="431"/>
    </location>
</feature>
<dbReference type="Proteomes" id="UP000462931">
    <property type="component" value="Unassembled WGS sequence"/>
</dbReference>
<evidence type="ECO:0000313" key="3">
    <source>
        <dbReference type="Proteomes" id="UP000462931"/>
    </source>
</evidence>
<dbReference type="EMBL" id="WKJI01000002">
    <property type="protein sequence ID" value="MRX47670.1"/>
    <property type="molecule type" value="Genomic_DNA"/>
</dbReference>
<organism evidence="2 3">
    <name type="scientific">Pedobacter puniceum</name>
    <dbReference type="NCBI Taxonomy" id="2666136"/>
    <lineage>
        <taxon>Bacteria</taxon>
        <taxon>Pseudomonadati</taxon>
        <taxon>Bacteroidota</taxon>
        <taxon>Sphingobacteriia</taxon>
        <taxon>Sphingobacteriales</taxon>
        <taxon>Sphingobacteriaceae</taxon>
        <taxon>Pedobacter</taxon>
    </lineage>
</organism>
<protein>
    <submittedName>
        <fullName evidence="2">T9SS type A sorting domain-containing protein</fullName>
    </submittedName>
</protein>
<dbReference type="AlphaFoldDB" id="A0A7K0FQU9"/>
<comment type="caution">
    <text evidence="2">The sequence shown here is derived from an EMBL/GenBank/DDBJ whole genome shotgun (WGS) entry which is preliminary data.</text>
</comment>
<reference evidence="2 3" key="1">
    <citation type="submission" date="2019-11" db="EMBL/GenBank/DDBJ databases">
        <authorList>
            <person name="Cheng Q."/>
            <person name="Yang Z."/>
        </authorList>
    </citation>
    <scope>NUCLEOTIDE SEQUENCE [LARGE SCALE GENOMIC DNA]</scope>
    <source>
        <strain evidence="2 3">HX-22-1</strain>
    </source>
</reference>
<dbReference type="NCBIfam" id="TIGR04183">
    <property type="entry name" value="Por_Secre_tail"/>
    <property type="match status" value="1"/>
</dbReference>
<keyword evidence="3" id="KW-1185">Reference proteome</keyword>